<dbReference type="Pfam" id="PF11927">
    <property type="entry name" value="HODM_asu-like"/>
    <property type="match status" value="1"/>
</dbReference>
<accession>A0A8T7LWW8</accession>
<evidence type="ECO:0000313" key="4">
    <source>
        <dbReference type="Proteomes" id="UP001431572"/>
    </source>
</evidence>
<gene>
    <name evidence="1" type="ORF">HXX08_06250</name>
    <name evidence="2" type="ORF">OZ401_000599</name>
</gene>
<dbReference type="AlphaFoldDB" id="A0A8T7LWW8"/>
<name>A0A8T7LWW8_9CHLR</name>
<dbReference type="InterPro" id="IPR021848">
    <property type="entry name" value="HODM_asu-like"/>
</dbReference>
<dbReference type="RefSeq" id="WP_341469231.1">
    <property type="nucleotide sequence ID" value="NZ_CP128399.1"/>
</dbReference>
<organism evidence="1 3">
    <name type="scientific">Candidatus Chlorohelix allophototropha</name>
    <dbReference type="NCBI Taxonomy" id="3003348"/>
    <lineage>
        <taxon>Bacteria</taxon>
        <taxon>Bacillati</taxon>
        <taxon>Chloroflexota</taxon>
        <taxon>Chloroflexia</taxon>
        <taxon>Candidatus Chloroheliales</taxon>
        <taxon>Candidatus Chloroheliaceae</taxon>
        <taxon>Candidatus Chlorohelix</taxon>
    </lineage>
</organism>
<dbReference type="EMBL" id="JACATZ010000001">
    <property type="protein sequence ID" value="NWJ45463.1"/>
    <property type="molecule type" value="Genomic_DNA"/>
</dbReference>
<evidence type="ECO:0000313" key="1">
    <source>
        <dbReference type="EMBL" id="NWJ45463.1"/>
    </source>
</evidence>
<sequence>MVALDGIPLVAGQLCFPNDWCLQDKIGKSFQEIHQPVPTSAEQIGRSSYLMLERIKSDRPTWRANWGIKPSNRLNLATKFKAELQDLYRDITLENVGERCYFRVERQGLLRLPRTQGILFTIHTYQTELKILAQNTGQASRLYGVLKSMPHGRQFKKNGK</sequence>
<keyword evidence="4" id="KW-1185">Reference proteome</keyword>
<proteinExistence type="predicted"/>
<dbReference type="Proteomes" id="UP001431572">
    <property type="component" value="Chromosome 1"/>
</dbReference>
<evidence type="ECO:0000313" key="3">
    <source>
        <dbReference type="Proteomes" id="UP000521676"/>
    </source>
</evidence>
<dbReference type="Proteomes" id="UP000521676">
    <property type="component" value="Unassembled WGS sequence"/>
</dbReference>
<reference evidence="2" key="2">
    <citation type="journal article" date="2024" name="Nature">
        <title>Anoxygenic phototroph of the Chloroflexota uses a type I reaction centre.</title>
        <authorList>
            <person name="Tsuji J.M."/>
            <person name="Shaw N.A."/>
            <person name="Nagashima S."/>
            <person name="Venkiteswaran J.J."/>
            <person name="Schiff S.L."/>
            <person name="Watanabe T."/>
            <person name="Fukui M."/>
            <person name="Hanada S."/>
            <person name="Tank M."/>
            <person name="Neufeld J.D."/>
        </authorList>
    </citation>
    <scope>NUCLEOTIDE SEQUENCE</scope>
    <source>
        <strain evidence="2">L227-S17</strain>
    </source>
</reference>
<evidence type="ECO:0000313" key="2">
    <source>
        <dbReference type="EMBL" id="WJW67337.1"/>
    </source>
</evidence>
<dbReference type="EMBL" id="CP128399">
    <property type="protein sequence ID" value="WJW67337.1"/>
    <property type="molecule type" value="Genomic_DNA"/>
</dbReference>
<reference evidence="1 3" key="1">
    <citation type="submission" date="2020-06" db="EMBL/GenBank/DDBJ databases">
        <title>Anoxygenic phototrophic Chloroflexota member uses a Type I reaction center.</title>
        <authorList>
            <person name="Tsuji J.M."/>
            <person name="Shaw N.A."/>
            <person name="Nagashima S."/>
            <person name="Venkiteswaran J."/>
            <person name="Schiff S.L."/>
            <person name="Hanada S."/>
            <person name="Tank M."/>
            <person name="Neufeld J.D."/>
        </authorList>
    </citation>
    <scope>NUCLEOTIDE SEQUENCE [LARGE SCALE GENOMIC DNA]</scope>
    <source>
        <strain evidence="1">L227-S17</strain>
    </source>
</reference>
<protein>
    <submittedName>
        <fullName evidence="1">DUF3445 domain-containing protein</fullName>
    </submittedName>
</protein>